<dbReference type="SUPFAM" id="SSF50475">
    <property type="entry name" value="FMN-binding split barrel"/>
    <property type="match status" value="1"/>
</dbReference>
<reference evidence="2 3" key="1">
    <citation type="submission" date="2018-10" db="EMBL/GenBank/DDBJ databases">
        <title>Genomic Encyclopedia of Type Strains, Phase IV (KMG-IV): sequencing the most valuable type-strain genomes for metagenomic binning, comparative biology and taxonomic classification.</title>
        <authorList>
            <person name="Goeker M."/>
        </authorList>
    </citation>
    <scope>NUCLEOTIDE SEQUENCE [LARGE SCALE GENOMIC DNA]</scope>
    <source>
        <strain evidence="2 3">DSM 4734</strain>
    </source>
</reference>
<proteinExistence type="predicted"/>
<dbReference type="PANTHER" id="PTHR39336">
    <property type="entry name" value="PYRIDOXAMINE PHOSPHATE OXIDASE FAMILY PROTEIN (AFU_ORTHOLOGUE AFUA_6G11440)"/>
    <property type="match status" value="1"/>
</dbReference>
<dbReference type="PANTHER" id="PTHR39336:SF1">
    <property type="entry name" value="PYRIDOXAMINE PHOSPHATE OXIDASE FAMILY PROTEIN (AFU_ORTHOLOGUE AFUA_6G11440)"/>
    <property type="match status" value="1"/>
</dbReference>
<comment type="caution">
    <text evidence="2">The sequence shown here is derived from an EMBL/GenBank/DDBJ whole genome shotgun (WGS) entry which is preliminary data.</text>
</comment>
<dbReference type="Proteomes" id="UP000273675">
    <property type="component" value="Unassembled WGS sequence"/>
</dbReference>
<protein>
    <submittedName>
        <fullName evidence="2">Pyridoxamine 5'-phosphate oxidase</fullName>
    </submittedName>
</protein>
<gene>
    <name evidence="2" type="ORF">C7435_1252</name>
</gene>
<organism evidence="2 3">
    <name type="scientific">Maricaulis maris</name>
    <dbReference type="NCBI Taxonomy" id="74318"/>
    <lineage>
        <taxon>Bacteria</taxon>
        <taxon>Pseudomonadati</taxon>
        <taxon>Pseudomonadota</taxon>
        <taxon>Alphaproteobacteria</taxon>
        <taxon>Maricaulales</taxon>
        <taxon>Maricaulaceae</taxon>
        <taxon>Maricaulis</taxon>
    </lineage>
</organism>
<dbReference type="RefSeq" id="WP_121210455.1">
    <property type="nucleotide sequence ID" value="NZ_RBIM01000003.1"/>
</dbReference>
<accession>A0A495DF27</accession>
<sequence>MAKTHPHIDDRIRAFIEKQKLFFVATAPSGDGGHVNLSPKGYDSFRILGPNEVAYLDLGGSGIETLAHVRQNGRITFMFCAFDGAANILRLYGQAEAVSFDEPGFADKLALFPDFPKARTIFTAKIDRIQDSCGWGVPFYDYAGERDQLIRANAHQSDEEWSERRYVSNAVSIDGLPGLVKPDAAE</sequence>
<evidence type="ECO:0000313" key="2">
    <source>
        <dbReference type="EMBL" id="RKR00054.1"/>
    </source>
</evidence>
<evidence type="ECO:0000259" key="1">
    <source>
        <dbReference type="Pfam" id="PF01243"/>
    </source>
</evidence>
<feature type="domain" description="Pyridoxamine 5'-phosphate oxidase N-terminal" evidence="1">
    <location>
        <begin position="8"/>
        <end position="101"/>
    </location>
</feature>
<dbReference type="Pfam" id="PF01243">
    <property type="entry name" value="PNPOx_N"/>
    <property type="match status" value="1"/>
</dbReference>
<name>A0A495DF27_9PROT</name>
<dbReference type="AlphaFoldDB" id="A0A495DF27"/>
<dbReference type="InterPro" id="IPR012349">
    <property type="entry name" value="Split_barrel_FMN-bd"/>
</dbReference>
<dbReference type="InterPro" id="IPR011576">
    <property type="entry name" value="Pyridox_Oxase_N"/>
</dbReference>
<dbReference type="OrthoDB" id="115989at2"/>
<evidence type="ECO:0000313" key="3">
    <source>
        <dbReference type="Proteomes" id="UP000273675"/>
    </source>
</evidence>
<dbReference type="EMBL" id="RBIM01000003">
    <property type="protein sequence ID" value="RKR00054.1"/>
    <property type="molecule type" value="Genomic_DNA"/>
</dbReference>
<dbReference type="Gene3D" id="2.30.110.10">
    <property type="entry name" value="Electron Transport, Fmn-binding Protein, Chain A"/>
    <property type="match status" value="1"/>
</dbReference>